<evidence type="ECO:0000256" key="2">
    <source>
        <dbReference type="ARBA" id="ARBA00008163"/>
    </source>
</evidence>
<sequence>MKDLSLNPKRMVSHAGFLISALFLATQGVAYGEGYRLPYQGAAAAGQGEAFIAQADDASALYYNPAGLTQLRGVQVQFGANFITGKFEYTSPTGQKVDGDLRQSVVMPPPSQFYLTANLKDLGFTALGPLIVGIGLNSPFGLGSKWPDDAPFSNIVTEATVPLLDIKPTLAYKIHDMVSLGAGMDIYTFAKFIGEGQAELKTQSTEINGTDTAVGFNVSALLTPLRNSAGDPLVNFGLVYRHQATLHLKGDFLVNGKKVDDAETTLPLPWVLSAGLAVWPIRDAARAWKVEVDVDYVGWSQFKSLDIRLSNAPNISQPTDWENTFTFSAGTEYKWLKLASLPHWEIALRGGYQRSNSANPARTFTPAIPDSNWNIFATGLGLKCKRGSHFLGFISCGDPNPDSGYLEAIVLDLAFQWALWETRTINGNEISPTINGKYKTKDWYIGSFSIGLIF</sequence>
<comment type="similarity">
    <text evidence="2">Belongs to the OmpP1/FadL family.</text>
</comment>
<dbReference type="InterPro" id="IPR005017">
    <property type="entry name" value="OMPP1/FadL/TodX"/>
</dbReference>
<reference evidence="8 9" key="1">
    <citation type="submission" date="2023-01" db="EMBL/GenBank/DDBJ databases">
        <title>Cultivation and genomic characterization of new, ubiquitous marine nitrite-oxidizing bacteria from the Nitrospirales.</title>
        <authorList>
            <person name="Mueller A.J."/>
            <person name="Daebeler A."/>
            <person name="Herbold C.W."/>
            <person name="Kirkegaard R.H."/>
            <person name="Daims H."/>
        </authorList>
    </citation>
    <scope>NUCLEOTIDE SEQUENCE [LARGE SCALE GENOMIC DNA]</scope>
    <source>
        <strain evidence="8 9">DK</strain>
    </source>
</reference>
<evidence type="ECO:0000256" key="7">
    <source>
        <dbReference type="ARBA" id="ARBA00023237"/>
    </source>
</evidence>
<evidence type="ECO:0000313" key="9">
    <source>
        <dbReference type="Proteomes" id="UP001302494"/>
    </source>
</evidence>
<evidence type="ECO:0000256" key="4">
    <source>
        <dbReference type="ARBA" id="ARBA00022692"/>
    </source>
</evidence>
<keyword evidence="3" id="KW-1134">Transmembrane beta strand</keyword>
<keyword evidence="5" id="KW-0732">Signal</keyword>
<comment type="subcellular location">
    <subcellularLocation>
        <location evidence="1">Cell outer membrane</location>
        <topology evidence="1">Multi-pass membrane protein</topology>
    </subcellularLocation>
</comment>
<dbReference type="SUPFAM" id="SSF56935">
    <property type="entry name" value="Porins"/>
    <property type="match status" value="1"/>
</dbReference>
<dbReference type="KEGG" id="nneo:PQG83_13475"/>
<name>A0AA96JZ17_9BACT</name>
<keyword evidence="6" id="KW-0472">Membrane</keyword>
<keyword evidence="9" id="KW-1185">Reference proteome</keyword>
<evidence type="ECO:0000256" key="6">
    <source>
        <dbReference type="ARBA" id="ARBA00023136"/>
    </source>
</evidence>
<evidence type="ECO:0000256" key="5">
    <source>
        <dbReference type="ARBA" id="ARBA00022729"/>
    </source>
</evidence>
<keyword evidence="7" id="KW-0998">Cell outer membrane</keyword>
<gene>
    <name evidence="8" type="ORF">PQG83_13475</name>
</gene>
<dbReference type="Gene3D" id="2.40.160.60">
    <property type="entry name" value="Outer membrane protein transport protein (OMPP1/FadL/TodX)"/>
    <property type="match status" value="1"/>
</dbReference>
<dbReference type="AlphaFoldDB" id="A0AA96JZ17"/>
<dbReference type="Proteomes" id="UP001302494">
    <property type="component" value="Chromosome"/>
</dbReference>
<dbReference type="GO" id="GO:0009279">
    <property type="term" value="C:cell outer membrane"/>
    <property type="evidence" value="ECO:0007669"/>
    <property type="project" value="UniProtKB-SubCell"/>
</dbReference>
<dbReference type="PANTHER" id="PTHR35093">
    <property type="entry name" value="OUTER MEMBRANE PROTEIN NMB0088-RELATED"/>
    <property type="match status" value="1"/>
</dbReference>
<proteinExistence type="inferred from homology"/>
<accession>A0AA96JZ17</accession>
<dbReference type="GO" id="GO:0015483">
    <property type="term" value="F:long-chain fatty acid transporting porin activity"/>
    <property type="evidence" value="ECO:0007669"/>
    <property type="project" value="TreeGrafter"/>
</dbReference>
<evidence type="ECO:0000256" key="1">
    <source>
        <dbReference type="ARBA" id="ARBA00004571"/>
    </source>
</evidence>
<evidence type="ECO:0000313" key="8">
    <source>
        <dbReference type="EMBL" id="WNM60766.1"/>
    </source>
</evidence>
<dbReference type="PANTHER" id="PTHR35093:SF8">
    <property type="entry name" value="OUTER MEMBRANE PROTEIN NMB0088-RELATED"/>
    <property type="match status" value="1"/>
</dbReference>
<evidence type="ECO:0000256" key="3">
    <source>
        <dbReference type="ARBA" id="ARBA00022452"/>
    </source>
</evidence>
<keyword evidence="4" id="KW-0812">Transmembrane</keyword>
<dbReference type="RefSeq" id="WP_312741957.1">
    <property type="nucleotide sequence ID" value="NZ_CP116968.1"/>
</dbReference>
<protein>
    <submittedName>
        <fullName evidence="8">Outer membrane protein transport protein</fullName>
    </submittedName>
</protein>
<dbReference type="Pfam" id="PF03349">
    <property type="entry name" value="Toluene_X"/>
    <property type="match status" value="1"/>
</dbReference>
<dbReference type="EMBL" id="CP116968">
    <property type="protein sequence ID" value="WNM60766.1"/>
    <property type="molecule type" value="Genomic_DNA"/>
</dbReference>
<organism evidence="8 9">
    <name type="scientific">Candidatus Nitrospira neomarina</name>
    <dbReference type="NCBI Taxonomy" id="3020899"/>
    <lineage>
        <taxon>Bacteria</taxon>
        <taxon>Pseudomonadati</taxon>
        <taxon>Nitrospirota</taxon>
        <taxon>Nitrospiria</taxon>
        <taxon>Nitrospirales</taxon>
        <taxon>Nitrospiraceae</taxon>
        <taxon>Nitrospira</taxon>
    </lineage>
</organism>